<dbReference type="InterPro" id="IPR041229">
    <property type="entry name" value="HEPN_Apea"/>
</dbReference>
<dbReference type="Pfam" id="PF18739">
    <property type="entry name" value="HEPN_Apea"/>
    <property type="match status" value="1"/>
</dbReference>
<dbReference type="Proteomes" id="UP000295517">
    <property type="component" value="Chromosome"/>
</dbReference>
<dbReference type="Pfam" id="PF18862">
    <property type="entry name" value="ApeA_NTD1"/>
    <property type="match status" value="1"/>
</dbReference>
<dbReference type="InterPro" id="IPR041223">
    <property type="entry name" value="ApeA_NTD"/>
</dbReference>
<keyword evidence="1" id="KW-0812">Transmembrane</keyword>
<name>A0AAX1EIQ8_9GAMM</name>
<evidence type="ECO:0008006" key="6">
    <source>
        <dbReference type="Google" id="ProtNLM"/>
    </source>
</evidence>
<evidence type="ECO:0000313" key="5">
    <source>
        <dbReference type="Proteomes" id="UP000295517"/>
    </source>
</evidence>
<evidence type="ECO:0000256" key="1">
    <source>
        <dbReference type="SAM" id="Phobius"/>
    </source>
</evidence>
<organism evidence="4 5">
    <name type="scientific">Legionella israelensis</name>
    <dbReference type="NCBI Taxonomy" id="454"/>
    <lineage>
        <taxon>Bacteria</taxon>
        <taxon>Pseudomonadati</taxon>
        <taxon>Pseudomonadota</taxon>
        <taxon>Gammaproteobacteria</taxon>
        <taxon>Legionellales</taxon>
        <taxon>Legionellaceae</taxon>
        <taxon>Legionella</taxon>
    </lineage>
</organism>
<feature type="transmembrane region" description="Helical" evidence="1">
    <location>
        <begin position="375"/>
        <end position="396"/>
    </location>
</feature>
<keyword evidence="1" id="KW-0472">Membrane</keyword>
<keyword evidence="1" id="KW-1133">Transmembrane helix</keyword>
<sequence>MRVEKMIERRGEFWLPGAKKNKRFGILIIQDGGEISLEMNQLFKGTSYRDKIDRIIGYFEDGTPVVLEDGFYLKYPIFETFISDTKVFFHKAYFGLNLTGKKDINFSEIQFSFENISSWHHSDYLALDIKKRLPNPLPLFTKFKRSYVFEFKSGIRLEIKPNTNFHFDHQSFEMRGNLLFKLSSEEKCSLEQYLKHIKVITSFVNFCSQRPKNLINVRGRAVNDGDNISNEISIYYQSIFFYHDFNKKQREFLLNFEDLLDSDILLDNWDNLLKKTHPSIQLYLTSIFGDYKFLEKRYLSLVQALEIFHRGLTDDFSPSNKGASFCDRLKELFKPIEAYIGSSKKRKSFLGYIVVTRNELTHTGRAGKVNRDKKYSLFDLIIILESIMTILILNHIGVSESRMQATLQRNDIIIPLL</sequence>
<proteinExistence type="predicted"/>
<evidence type="ECO:0000259" key="2">
    <source>
        <dbReference type="Pfam" id="PF18739"/>
    </source>
</evidence>
<feature type="domain" description="ApeA N-terminal" evidence="3">
    <location>
        <begin position="8"/>
        <end position="269"/>
    </location>
</feature>
<dbReference type="EMBL" id="CP038254">
    <property type="protein sequence ID" value="QBR84702.1"/>
    <property type="molecule type" value="Genomic_DNA"/>
</dbReference>
<reference evidence="4 5" key="1">
    <citation type="submission" date="2019-03" db="EMBL/GenBank/DDBJ databases">
        <title>Diverse conjugative elements silence natural transformation in Legionella species.</title>
        <authorList>
            <person name="Durieux I."/>
            <person name="Ginevra C."/>
            <person name="Attaiech L."/>
            <person name="Picq K."/>
            <person name="Juan P.A."/>
            <person name="Jarraud S."/>
            <person name="Charpentier X."/>
        </authorList>
    </citation>
    <scope>NUCLEOTIDE SEQUENCE [LARGE SCALE GENOMIC DNA]</scope>
    <source>
        <strain evidence="4 5">HL-0427-4011</strain>
    </source>
</reference>
<accession>A0AAX1EIQ8</accession>
<feature type="domain" description="Apea-like HEPN" evidence="2">
    <location>
        <begin position="299"/>
        <end position="401"/>
    </location>
</feature>
<gene>
    <name evidence="4" type="ORF">E3983_10195</name>
</gene>
<evidence type="ECO:0000313" key="4">
    <source>
        <dbReference type="EMBL" id="QBR84702.1"/>
    </source>
</evidence>
<protein>
    <recommendedName>
        <fullName evidence="6">ApeA N-terminal domain-containing protein</fullName>
    </recommendedName>
</protein>
<dbReference type="RefSeq" id="WP_135060888.1">
    <property type="nucleotide sequence ID" value="NZ_CP038254.1"/>
</dbReference>
<dbReference type="AlphaFoldDB" id="A0AAX1EIQ8"/>
<evidence type="ECO:0000259" key="3">
    <source>
        <dbReference type="Pfam" id="PF18862"/>
    </source>
</evidence>